<keyword evidence="3" id="KW-1185">Reference proteome</keyword>
<dbReference type="EMBL" id="JAQIFT010000061">
    <property type="protein sequence ID" value="MDA3733205.1"/>
    <property type="molecule type" value="Genomic_DNA"/>
</dbReference>
<organism evidence="2 3">
    <name type="scientific">Holtiella tumoricola</name>
    <dbReference type="NCBI Taxonomy" id="3018743"/>
    <lineage>
        <taxon>Bacteria</taxon>
        <taxon>Bacillati</taxon>
        <taxon>Bacillota</taxon>
        <taxon>Clostridia</taxon>
        <taxon>Lachnospirales</taxon>
        <taxon>Cellulosilyticaceae</taxon>
        <taxon>Holtiella</taxon>
    </lineage>
</organism>
<dbReference type="AlphaFoldDB" id="A0AA42J284"/>
<name>A0AA42J284_9FIRM</name>
<dbReference type="Pfam" id="PF00535">
    <property type="entry name" value="Glycos_transf_2"/>
    <property type="match status" value="1"/>
</dbReference>
<dbReference type="Proteomes" id="UP001169242">
    <property type="component" value="Unassembled WGS sequence"/>
</dbReference>
<dbReference type="InterPro" id="IPR001173">
    <property type="entry name" value="Glyco_trans_2-like"/>
</dbReference>
<feature type="domain" description="Glycosyltransferase 2-like" evidence="1">
    <location>
        <begin position="4"/>
        <end position="118"/>
    </location>
</feature>
<dbReference type="SUPFAM" id="SSF53448">
    <property type="entry name" value="Nucleotide-diphospho-sugar transferases"/>
    <property type="match status" value="1"/>
</dbReference>
<dbReference type="InterPro" id="IPR029044">
    <property type="entry name" value="Nucleotide-diphossugar_trans"/>
</dbReference>
<evidence type="ECO:0000259" key="1">
    <source>
        <dbReference type="Pfam" id="PF00535"/>
    </source>
</evidence>
<dbReference type="Gene3D" id="3.90.550.10">
    <property type="entry name" value="Spore Coat Polysaccharide Biosynthesis Protein SpsA, Chain A"/>
    <property type="match status" value="1"/>
</dbReference>
<evidence type="ECO:0000313" key="2">
    <source>
        <dbReference type="EMBL" id="MDA3733205.1"/>
    </source>
</evidence>
<evidence type="ECO:0000313" key="3">
    <source>
        <dbReference type="Proteomes" id="UP001169242"/>
    </source>
</evidence>
<dbReference type="Pfam" id="PF13641">
    <property type="entry name" value="Glyco_tranf_2_3"/>
    <property type="match status" value="1"/>
</dbReference>
<comment type="caution">
    <text evidence="2">The sequence shown here is derived from an EMBL/GenBank/DDBJ whole genome shotgun (WGS) entry which is preliminary data.</text>
</comment>
<dbReference type="GO" id="GO:0016757">
    <property type="term" value="F:glycosyltransferase activity"/>
    <property type="evidence" value="ECO:0007669"/>
    <property type="project" value="UniProtKB-KW"/>
</dbReference>
<dbReference type="PANTHER" id="PTHR43179:SF7">
    <property type="entry name" value="RHAMNOSYLTRANSFERASE WBBL"/>
    <property type="match status" value="1"/>
</dbReference>
<reference evidence="2" key="1">
    <citation type="journal article" date="2023" name="Int. J. Syst. Evol. Microbiol.">
        <title>&lt;i&gt;Holtiella tumoricola&lt;/i&gt; gen. nov. sp. nov., isolated from a human clinical sample.</title>
        <authorList>
            <person name="Allen-Vercoe E."/>
            <person name="Daigneault M.C."/>
            <person name="Vancuren S.J."/>
            <person name="Cochrane K."/>
            <person name="O'Neal L.L."/>
            <person name="Sankaranarayanan K."/>
            <person name="Lawson P.A."/>
        </authorList>
    </citation>
    <scope>NUCLEOTIDE SEQUENCE</scope>
    <source>
        <strain evidence="2">CC70A</strain>
    </source>
</reference>
<protein>
    <submittedName>
        <fullName evidence="2">Glycosyltransferase family 2 protein</fullName>
    </submittedName>
</protein>
<dbReference type="RefSeq" id="WP_271013089.1">
    <property type="nucleotide sequence ID" value="NZ_JAQIFT010000061.1"/>
</dbReference>
<accession>A0AA42J284</accession>
<dbReference type="CDD" id="cd04186">
    <property type="entry name" value="GT_2_like_c"/>
    <property type="match status" value="1"/>
</dbReference>
<dbReference type="PANTHER" id="PTHR43179">
    <property type="entry name" value="RHAMNOSYLTRANSFERASE WBBL"/>
    <property type="match status" value="1"/>
</dbReference>
<gene>
    <name evidence="2" type="ORF">PBV87_17140</name>
</gene>
<proteinExistence type="predicted"/>
<sequence>MKLSIIIVNYNTYRLTKQTIDSVLEKKLPFEYEIMLVDNKSMDDSMERLQQDYKDEIAKGIVNITLNEANLGFSKANNIGIRKSKGEYVLLLNSDTYVVEDCLEQSIHYIETYNKVADNQGEAYNECATTSIEGQSMQRTSESASSQVAHTQEDVLVSRAGDMRQIGALGCKVVLPDGTLDHACKRGFPTPKASFYYFMKWHKKDPVKYGLYDALHLGEDEVGEVDCLMGAFMLMPREALDKVGILDEDFFMYGEDIDLCYRIKQGGYKIIYYPEAQIIHYKGGSSKKRRNKVIYDFHNAMWIFYKKHYVKEYSMWINSLVRLGILAKCGLELTKNAMKPLRKLDKALESRESSSTLSE</sequence>